<evidence type="ECO:0000313" key="2">
    <source>
        <dbReference type="Proteomes" id="UP000238157"/>
    </source>
</evidence>
<proteinExistence type="predicted"/>
<name>A0A2T0WIZ7_9BACT</name>
<protein>
    <submittedName>
        <fullName evidence="1">Uncharacterized protein DUF3467</fullName>
    </submittedName>
</protein>
<dbReference type="Proteomes" id="UP000238157">
    <property type="component" value="Unassembled WGS sequence"/>
</dbReference>
<sequence>MYRDMEDDKIPNNSPDQQINVELPEEIAEGIYSNLAMIAHSNSEFVVDFIRLMPGVPKAKVKSRIIMTPDHAKRLLAALKDNISKYEAAFGKIESGSEGPSFPMNFGGTFGEA</sequence>
<dbReference type="AlphaFoldDB" id="A0A2T0WIZ7"/>
<evidence type="ECO:0000313" key="1">
    <source>
        <dbReference type="EMBL" id="PRY86678.1"/>
    </source>
</evidence>
<accession>A0A2T0WIZ7</accession>
<comment type="caution">
    <text evidence="1">The sequence shown here is derived from an EMBL/GenBank/DDBJ whole genome shotgun (WGS) entry which is preliminary data.</text>
</comment>
<dbReference type="InterPro" id="IPR021857">
    <property type="entry name" value="DUF3467"/>
</dbReference>
<dbReference type="Pfam" id="PF11950">
    <property type="entry name" value="DUF3467"/>
    <property type="match status" value="1"/>
</dbReference>
<gene>
    <name evidence="1" type="ORF">CLW00_108165</name>
</gene>
<keyword evidence="2" id="KW-1185">Reference proteome</keyword>
<reference evidence="1 2" key="1">
    <citation type="submission" date="2018-03" db="EMBL/GenBank/DDBJ databases">
        <title>Genomic Encyclopedia of Archaeal and Bacterial Type Strains, Phase II (KMG-II): from individual species to whole genera.</title>
        <authorList>
            <person name="Goeker M."/>
        </authorList>
    </citation>
    <scope>NUCLEOTIDE SEQUENCE [LARGE SCALE GENOMIC DNA]</scope>
    <source>
        <strain evidence="1 2">DSM 27929</strain>
    </source>
</reference>
<organism evidence="1 2">
    <name type="scientific">Mongoliibacter ruber</name>
    <dbReference type="NCBI Taxonomy" id="1750599"/>
    <lineage>
        <taxon>Bacteria</taxon>
        <taxon>Pseudomonadati</taxon>
        <taxon>Bacteroidota</taxon>
        <taxon>Cytophagia</taxon>
        <taxon>Cytophagales</taxon>
        <taxon>Cyclobacteriaceae</taxon>
        <taxon>Mongoliibacter</taxon>
    </lineage>
</organism>
<dbReference type="EMBL" id="PVTR01000008">
    <property type="protein sequence ID" value="PRY86678.1"/>
    <property type="molecule type" value="Genomic_DNA"/>
</dbReference>